<proteinExistence type="inferred from homology"/>
<evidence type="ECO:0000313" key="4">
    <source>
        <dbReference type="Proteomes" id="UP001219525"/>
    </source>
</evidence>
<dbReference type="GO" id="GO:0043495">
    <property type="term" value="F:protein-membrane adaptor activity"/>
    <property type="evidence" value="ECO:0007669"/>
    <property type="project" value="InterPro"/>
</dbReference>
<keyword evidence="2" id="KW-0677">Repeat</keyword>
<protein>
    <submittedName>
        <fullName evidence="3">Armadillo-type protein</fullName>
    </submittedName>
</protein>
<comment type="caution">
    <text evidence="3">The sequence shown here is derived from an EMBL/GenBank/DDBJ whole genome shotgun (WGS) entry which is preliminary data.</text>
</comment>
<organism evidence="3 4">
    <name type="scientific">Mycena pura</name>
    <dbReference type="NCBI Taxonomy" id="153505"/>
    <lineage>
        <taxon>Eukaryota</taxon>
        <taxon>Fungi</taxon>
        <taxon>Dikarya</taxon>
        <taxon>Basidiomycota</taxon>
        <taxon>Agaricomycotina</taxon>
        <taxon>Agaricomycetes</taxon>
        <taxon>Agaricomycetidae</taxon>
        <taxon>Agaricales</taxon>
        <taxon>Marasmiineae</taxon>
        <taxon>Mycenaceae</taxon>
        <taxon>Mycena</taxon>
    </lineage>
</organism>
<evidence type="ECO:0000256" key="1">
    <source>
        <dbReference type="ARBA" id="ARBA00005462"/>
    </source>
</evidence>
<evidence type="ECO:0000256" key="2">
    <source>
        <dbReference type="ARBA" id="ARBA00022737"/>
    </source>
</evidence>
<dbReference type="Proteomes" id="UP001219525">
    <property type="component" value="Unassembled WGS sequence"/>
</dbReference>
<dbReference type="InterPro" id="IPR011989">
    <property type="entry name" value="ARM-like"/>
</dbReference>
<comment type="similarity">
    <text evidence="1">Belongs to the beta-catenin family.</text>
</comment>
<dbReference type="GO" id="GO:0071562">
    <property type="term" value="P:nucleus-vacuole junction assembly"/>
    <property type="evidence" value="ECO:0007669"/>
    <property type="project" value="InterPro"/>
</dbReference>
<dbReference type="PANTHER" id="PTHR47249">
    <property type="entry name" value="VACUOLAR PROTEIN 8"/>
    <property type="match status" value="1"/>
</dbReference>
<dbReference type="AlphaFoldDB" id="A0AAD6XZ63"/>
<accession>A0AAD6XZ63</accession>
<keyword evidence="4" id="KW-1185">Reference proteome</keyword>
<dbReference type="InterPro" id="IPR045156">
    <property type="entry name" value="Vac8"/>
</dbReference>
<dbReference type="Gene3D" id="1.25.10.10">
    <property type="entry name" value="Leucine-rich Repeat Variant"/>
    <property type="match status" value="4"/>
</dbReference>
<evidence type="ECO:0000313" key="3">
    <source>
        <dbReference type="EMBL" id="KAJ7193488.1"/>
    </source>
</evidence>
<reference evidence="3" key="1">
    <citation type="submission" date="2023-03" db="EMBL/GenBank/DDBJ databases">
        <title>Massive genome expansion in bonnet fungi (Mycena s.s.) driven by repeated elements and novel gene families across ecological guilds.</title>
        <authorList>
            <consortium name="Lawrence Berkeley National Laboratory"/>
            <person name="Harder C.B."/>
            <person name="Miyauchi S."/>
            <person name="Viragh M."/>
            <person name="Kuo A."/>
            <person name="Thoen E."/>
            <person name="Andreopoulos B."/>
            <person name="Lu D."/>
            <person name="Skrede I."/>
            <person name="Drula E."/>
            <person name="Henrissat B."/>
            <person name="Morin E."/>
            <person name="Kohler A."/>
            <person name="Barry K."/>
            <person name="LaButti K."/>
            <person name="Morin E."/>
            <person name="Salamov A."/>
            <person name="Lipzen A."/>
            <person name="Mereny Z."/>
            <person name="Hegedus B."/>
            <person name="Baldrian P."/>
            <person name="Stursova M."/>
            <person name="Weitz H."/>
            <person name="Taylor A."/>
            <person name="Grigoriev I.V."/>
            <person name="Nagy L.G."/>
            <person name="Martin F."/>
            <person name="Kauserud H."/>
        </authorList>
    </citation>
    <scope>NUCLEOTIDE SEQUENCE</scope>
    <source>
        <strain evidence="3">9144</strain>
    </source>
</reference>
<gene>
    <name evidence="3" type="ORF">GGX14DRAFT_478235</name>
</gene>
<name>A0AAD6XZ63_9AGAR</name>
<dbReference type="PANTHER" id="PTHR47249:SF1">
    <property type="entry name" value="VACUOLAR PROTEIN 8"/>
    <property type="match status" value="1"/>
</dbReference>
<dbReference type="EMBL" id="JARJCW010000108">
    <property type="protein sequence ID" value="KAJ7193488.1"/>
    <property type="molecule type" value="Genomic_DNA"/>
</dbReference>
<sequence>MYTPSIHSWWSDSNAPGATVSLHALSKPLMKALYHRQAARFIAEHGRLPFTRESFEILSSYLNFKYISSSTRVKVLRELTARAAFEEEAAVMIDGDILSTSMTLFDSANLGVVGATCDLVVNLALHQPWGEPVTELLDLCNKLASLSSHQHASIQERSLVTLALISGWSDSATTIVANANVLHAIEVLNSTNERMIQLFIWICGNISMVQNLHSFVLELSIGPRLVSLLKSQSSIIQAGALWCLACLSRSKLGAHSLANTGALTGVEKFLESEDASIQIHAAELLSNIAEDGSLEVSELSLKSWCAKLFLLLQNKNVNVQIVGAQALKSIVSVSPQGARIVASLYVSGTLDSALNSTGWVLLKLICDIFRHTARRMSVEAKNYGPYPLRRLVSLMDHPQSEVKASALWALLCISCASASLGREIVQVNAASRAAALLDCSQPPRALLWACTLLGHFAREGWLHQQTALVPQMCAKISPLFKHTDLRVQERAVYALICLSRVYGTYTAIDARDLPCIIENMGSCDEGHLWGIVIQYSTFMAVVVDQDLLDLVSLFLHQQPEIQALFLFTIYCITGSSYVNDRGIAIINGRLLFPLAKLLSVEGKTIVDGIGSFITTHGSWNREIFGLNPSVFFASILSHSENYSHPRALFALEALASINATSQKGALAVLSALRACGSVVQLLQSANPSVLRCTGQILFNLDLDVFQSLVGGPVTRAHILPLLRHQDSHVRMQASRLLNRLVKTDPTLLKEVLPPIPATPNTSKV</sequence>
<dbReference type="InterPro" id="IPR016024">
    <property type="entry name" value="ARM-type_fold"/>
</dbReference>
<dbReference type="SUPFAM" id="SSF48371">
    <property type="entry name" value="ARM repeat"/>
    <property type="match status" value="3"/>
</dbReference>